<dbReference type="OrthoDB" id="8062037at2759"/>
<dbReference type="InterPro" id="IPR001841">
    <property type="entry name" value="Znf_RING"/>
</dbReference>
<dbReference type="AlphaFoldDB" id="A0A9N7MJ66"/>
<sequence>MIFFSTLFLELAIFLHGAAKISTRRKSTRTEHFLEIIGQKSHEYIYKTESPFEPRDRHEECSVCLSLFEEGDEVRNLKCNHTFHKDCIDTWLQRESATCPLCRGVVLPPEMVAAGRLYDPADDDGDEVMVLFALHGSYSLRFFCFVNTLFS</sequence>
<reference evidence="4" key="1">
    <citation type="submission" date="2019-12" db="EMBL/GenBank/DDBJ databases">
        <authorList>
            <person name="Scholes J."/>
        </authorList>
    </citation>
    <scope>NUCLEOTIDE SEQUENCE</scope>
</reference>
<feature type="domain" description="RING-type" evidence="3">
    <location>
        <begin position="61"/>
        <end position="103"/>
    </location>
</feature>
<comment type="caution">
    <text evidence="4">The sequence shown here is derived from an EMBL/GenBank/DDBJ whole genome shotgun (WGS) entry which is preliminary data.</text>
</comment>
<accession>A0A9N7MJ66</accession>
<evidence type="ECO:0000313" key="5">
    <source>
        <dbReference type="Proteomes" id="UP001153555"/>
    </source>
</evidence>
<dbReference type="GO" id="GO:0008270">
    <property type="term" value="F:zinc ion binding"/>
    <property type="evidence" value="ECO:0007669"/>
    <property type="project" value="UniProtKB-KW"/>
</dbReference>
<protein>
    <submittedName>
        <fullName evidence="4">RING-H2 finger protein ATL5</fullName>
    </submittedName>
</protein>
<dbReference type="SUPFAM" id="SSF57850">
    <property type="entry name" value="RING/U-box"/>
    <property type="match status" value="1"/>
</dbReference>
<proteinExistence type="predicted"/>
<dbReference type="FunFam" id="3.30.40.10:FF:000388">
    <property type="entry name" value="Putative RING zinc finger domain superfamily protein"/>
    <property type="match status" value="1"/>
</dbReference>
<feature type="chain" id="PRO_5040500947" evidence="2">
    <location>
        <begin position="20"/>
        <end position="151"/>
    </location>
</feature>
<evidence type="ECO:0000256" key="2">
    <source>
        <dbReference type="SAM" id="SignalP"/>
    </source>
</evidence>
<dbReference type="EMBL" id="CACSLK010000984">
    <property type="protein sequence ID" value="CAA0806400.1"/>
    <property type="molecule type" value="Genomic_DNA"/>
</dbReference>
<dbReference type="Pfam" id="PF13639">
    <property type="entry name" value="zf-RING_2"/>
    <property type="match status" value="1"/>
</dbReference>
<dbReference type="PANTHER" id="PTHR47662">
    <property type="entry name" value="RING-TYPE DOMAIN-CONTAINING PROTEIN"/>
    <property type="match status" value="1"/>
</dbReference>
<evidence type="ECO:0000313" key="4">
    <source>
        <dbReference type="EMBL" id="CAA0806400.1"/>
    </source>
</evidence>
<evidence type="ECO:0000256" key="1">
    <source>
        <dbReference type="PROSITE-ProRule" id="PRU00175"/>
    </source>
</evidence>
<dbReference type="PANTHER" id="PTHR47662:SF1">
    <property type="entry name" value="RING-TYPE DOMAIN-CONTAINING PROTEIN"/>
    <property type="match status" value="1"/>
</dbReference>
<dbReference type="Gene3D" id="3.30.40.10">
    <property type="entry name" value="Zinc/RING finger domain, C3HC4 (zinc finger)"/>
    <property type="match status" value="1"/>
</dbReference>
<dbReference type="CDD" id="cd16454">
    <property type="entry name" value="RING-H2_PA-TM-RING"/>
    <property type="match status" value="1"/>
</dbReference>
<dbReference type="Proteomes" id="UP001153555">
    <property type="component" value="Unassembled WGS sequence"/>
</dbReference>
<dbReference type="SMART" id="SM00184">
    <property type="entry name" value="RING"/>
    <property type="match status" value="1"/>
</dbReference>
<feature type="signal peptide" evidence="2">
    <location>
        <begin position="1"/>
        <end position="19"/>
    </location>
</feature>
<keyword evidence="1" id="KW-0862">Zinc</keyword>
<name>A0A9N7MJ66_STRHE</name>
<gene>
    <name evidence="4" type="ORF">SHERM_09291</name>
</gene>
<keyword evidence="1" id="KW-0479">Metal-binding</keyword>
<organism evidence="4 5">
    <name type="scientific">Striga hermonthica</name>
    <name type="common">Purple witchweed</name>
    <name type="synonym">Buchnera hermonthica</name>
    <dbReference type="NCBI Taxonomy" id="68872"/>
    <lineage>
        <taxon>Eukaryota</taxon>
        <taxon>Viridiplantae</taxon>
        <taxon>Streptophyta</taxon>
        <taxon>Embryophyta</taxon>
        <taxon>Tracheophyta</taxon>
        <taxon>Spermatophyta</taxon>
        <taxon>Magnoliopsida</taxon>
        <taxon>eudicotyledons</taxon>
        <taxon>Gunneridae</taxon>
        <taxon>Pentapetalae</taxon>
        <taxon>asterids</taxon>
        <taxon>lamiids</taxon>
        <taxon>Lamiales</taxon>
        <taxon>Orobanchaceae</taxon>
        <taxon>Buchnereae</taxon>
        <taxon>Striga</taxon>
    </lineage>
</organism>
<dbReference type="InterPro" id="IPR013083">
    <property type="entry name" value="Znf_RING/FYVE/PHD"/>
</dbReference>
<keyword evidence="1" id="KW-0863">Zinc-finger</keyword>
<evidence type="ECO:0000259" key="3">
    <source>
        <dbReference type="PROSITE" id="PS50089"/>
    </source>
</evidence>
<keyword evidence="2" id="KW-0732">Signal</keyword>
<keyword evidence="5" id="KW-1185">Reference proteome</keyword>
<dbReference type="PROSITE" id="PS50089">
    <property type="entry name" value="ZF_RING_2"/>
    <property type="match status" value="1"/>
</dbReference>